<dbReference type="Pfam" id="PF00900">
    <property type="entry name" value="Ribosomal_S4e"/>
    <property type="match status" value="1"/>
</dbReference>
<dbReference type="GO" id="GO:0003723">
    <property type="term" value="F:RNA binding"/>
    <property type="evidence" value="ECO:0007669"/>
    <property type="project" value="InterPro"/>
</dbReference>
<proteinExistence type="predicted"/>
<evidence type="ECO:0000313" key="4">
    <source>
        <dbReference type="Proteomes" id="UP000015102"/>
    </source>
</evidence>
<keyword evidence="4" id="KW-1185">Reference proteome</keyword>
<dbReference type="InterPro" id="IPR013845">
    <property type="entry name" value="Ribosomal_eS4_central_region"/>
</dbReference>
<name>T1GNX4_MEGSC</name>
<accession>T1GNX4</accession>
<organism evidence="3 4">
    <name type="scientific">Megaselia scalaris</name>
    <name type="common">Humpbacked fly</name>
    <name type="synonym">Phora scalaris</name>
    <dbReference type="NCBI Taxonomy" id="36166"/>
    <lineage>
        <taxon>Eukaryota</taxon>
        <taxon>Metazoa</taxon>
        <taxon>Ecdysozoa</taxon>
        <taxon>Arthropoda</taxon>
        <taxon>Hexapoda</taxon>
        <taxon>Insecta</taxon>
        <taxon>Pterygota</taxon>
        <taxon>Neoptera</taxon>
        <taxon>Endopterygota</taxon>
        <taxon>Diptera</taxon>
        <taxon>Brachycera</taxon>
        <taxon>Muscomorpha</taxon>
        <taxon>Platypezoidea</taxon>
        <taxon>Phoridae</taxon>
        <taxon>Megaseliini</taxon>
        <taxon>Megaselia</taxon>
    </lineage>
</organism>
<dbReference type="Gene3D" id="3.10.290.10">
    <property type="entry name" value="RNA-binding S4 domain"/>
    <property type="match status" value="1"/>
</dbReference>
<sequence length="72" mass="8139">MDVVTIEHFRLVYDVKGRFTIHRISPKKLSTSCAKSARSNSATREYHPPSPTDAPFFTQNLLSRPTTPYNGT</sequence>
<feature type="domain" description="Small ribosomal subunit protein eS4 central region" evidence="2">
    <location>
        <begin position="6"/>
        <end position="28"/>
    </location>
</feature>
<evidence type="ECO:0000256" key="1">
    <source>
        <dbReference type="SAM" id="MobiDB-lite"/>
    </source>
</evidence>
<evidence type="ECO:0000313" key="3">
    <source>
        <dbReference type="EnsemblMetazoa" id="MESCA005287-PA"/>
    </source>
</evidence>
<dbReference type="InterPro" id="IPR036986">
    <property type="entry name" value="S4_RNA-bd_sf"/>
</dbReference>
<dbReference type="EnsemblMetazoa" id="MESCA005287-RA">
    <property type="protein sequence ID" value="MESCA005287-PA"/>
    <property type="gene ID" value="MESCA005287"/>
</dbReference>
<reference evidence="4" key="1">
    <citation type="submission" date="2013-02" db="EMBL/GenBank/DDBJ databases">
        <authorList>
            <person name="Hughes D."/>
        </authorList>
    </citation>
    <scope>NUCLEOTIDE SEQUENCE</scope>
    <source>
        <strain>Durham</strain>
        <strain evidence="4">NC isolate 2 -- Noor lab</strain>
    </source>
</reference>
<feature type="region of interest" description="Disordered" evidence="1">
    <location>
        <begin position="32"/>
        <end position="72"/>
    </location>
</feature>
<reference evidence="3" key="2">
    <citation type="submission" date="2015-06" db="UniProtKB">
        <authorList>
            <consortium name="EnsemblMetazoa"/>
        </authorList>
    </citation>
    <scope>IDENTIFICATION</scope>
</reference>
<dbReference type="Proteomes" id="UP000015102">
    <property type="component" value="Unassembled WGS sequence"/>
</dbReference>
<protein>
    <recommendedName>
        <fullName evidence="2">Small ribosomal subunit protein eS4 central region domain-containing protein</fullName>
    </recommendedName>
</protein>
<dbReference type="EMBL" id="CAQQ02190585">
    <property type="status" value="NOT_ANNOTATED_CDS"/>
    <property type="molecule type" value="Genomic_DNA"/>
</dbReference>
<dbReference type="HOGENOM" id="CLU_2725105_0_0_1"/>
<feature type="compositionally biased region" description="Polar residues" evidence="1">
    <location>
        <begin position="32"/>
        <end position="43"/>
    </location>
</feature>
<dbReference type="AlphaFoldDB" id="T1GNX4"/>
<evidence type="ECO:0000259" key="2">
    <source>
        <dbReference type="Pfam" id="PF00900"/>
    </source>
</evidence>
<feature type="compositionally biased region" description="Polar residues" evidence="1">
    <location>
        <begin position="57"/>
        <end position="72"/>
    </location>
</feature>